<dbReference type="SUPFAM" id="SSF51730">
    <property type="entry name" value="FAD-linked oxidoreductase"/>
    <property type="match status" value="1"/>
</dbReference>
<accession>A0A1T5CX33</accession>
<evidence type="ECO:0000256" key="7">
    <source>
        <dbReference type="ARBA" id="ARBA00023002"/>
    </source>
</evidence>
<dbReference type="Gene3D" id="3.20.20.220">
    <property type="match status" value="1"/>
</dbReference>
<comment type="pathway">
    <text evidence="10">Amino-acid biosynthesis; L-methionine biosynthesis via de novo pathway.</text>
</comment>
<evidence type="ECO:0000256" key="11">
    <source>
        <dbReference type="ARBA" id="ARBA00048628"/>
    </source>
</evidence>
<evidence type="ECO:0000256" key="8">
    <source>
        <dbReference type="ARBA" id="ARBA00023027"/>
    </source>
</evidence>
<dbReference type="FunFam" id="3.20.20.220:FF:000015">
    <property type="entry name" value="Methylenetetrahydrofolate reductase"/>
    <property type="match status" value="1"/>
</dbReference>
<dbReference type="InterPro" id="IPR029041">
    <property type="entry name" value="FAD-linked_oxidoreductase-like"/>
</dbReference>
<dbReference type="Pfam" id="PF02219">
    <property type="entry name" value="MTHFR"/>
    <property type="match status" value="1"/>
</dbReference>
<evidence type="ECO:0000313" key="14">
    <source>
        <dbReference type="Proteomes" id="UP000190852"/>
    </source>
</evidence>
<comment type="similarity">
    <text evidence="3 12">Belongs to the methylenetetrahydrofolate reductase family.</text>
</comment>
<evidence type="ECO:0000256" key="3">
    <source>
        <dbReference type="ARBA" id="ARBA00006743"/>
    </source>
</evidence>
<keyword evidence="14" id="KW-1185">Reference proteome</keyword>
<organism evidence="13 14">
    <name type="scientific">Parabacteroides chartae</name>
    <dbReference type="NCBI Taxonomy" id="1037355"/>
    <lineage>
        <taxon>Bacteria</taxon>
        <taxon>Pseudomonadati</taxon>
        <taxon>Bacteroidota</taxon>
        <taxon>Bacteroidia</taxon>
        <taxon>Bacteroidales</taxon>
        <taxon>Tannerellaceae</taxon>
        <taxon>Parabacteroides</taxon>
    </lineage>
</organism>
<comment type="pathway">
    <text evidence="2 12">One-carbon metabolism; tetrahydrofolate interconversion.</text>
</comment>
<evidence type="ECO:0000256" key="12">
    <source>
        <dbReference type="RuleBase" id="RU003862"/>
    </source>
</evidence>
<reference evidence="14" key="1">
    <citation type="submission" date="2017-02" db="EMBL/GenBank/DDBJ databases">
        <authorList>
            <person name="Varghese N."/>
            <person name="Submissions S."/>
        </authorList>
    </citation>
    <scope>NUCLEOTIDE SEQUENCE [LARGE SCALE GENOMIC DNA]</scope>
    <source>
        <strain evidence="14">DSM 24967</strain>
    </source>
</reference>
<dbReference type="GO" id="GO:0009086">
    <property type="term" value="P:methionine biosynthetic process"/>
    <property type="evidence" value="ECO:0007669"/>
    <property type="project" value="UniProtKB-KW"/>
</dbReference>
<comment type="catalytic activity">
    <reaction evidence="11">
        <text>(6S)-5-methyl-5,6,7,8-tetrahydrofolate + NAD(+) = (6R)-5,10-methylene-5,6,7,8-tetrahydrofolate + NADH + H(+)</text>
        <dbReference type="Rhea" id="RHEA:19821"/>
        <dbReference type="ChEBI" id="CHEBI:15378"/>
        <dbReference type="ChEBI" id="CHEBI:15636"/>
        <dbReference type="ChEBI" id="CHEBI:18608"/>
        <dbReference type="ChEBI" id="CHEBI:57540"/>
        <dbReference type="ChEBI" id="CHEBI:57945"/>
        <dbReference type="EC" id="1.5.1.54"/>
    </reaction>
    <physiologicalReaction direction="right-to-left" evidence="11">
        <dbReference type="Rhea" id="RHEA:19823"/>
    </physiologicalReaction>
</comment>
<dbReference type="Proteomes" id="UP000190852">
    <property type="component" value="Unassembled WGS sequence"/>
</dbReference>
<dbReference type="GO" id="GO:0005829">
    <property type="term" value="C:cytosol"/>
    <property type="evidence" value="ECO:0007669"/>
    <property type="project" value="InterPro"/>
</dbReference>
<name>A0A1T5CX33_9BACT</name>
<dbReference type="PANTHER" id="PTHR45754">
    <property type="entry name" value="METHYLENETETRAHYDROFOLATE REDUCTASE"/>
    <property type="match status" value="1"/>
</dbReference>
<dbReference type="GO" id="GO:0106312">
    <property type="term" value="F:methylenetetrahydrofolate reductase (NADH) activity"/>
    <property type="evidence" value="ECO:0007669"/>
    <property type="project" value="UniProtKB-EC"/>
</dbReference>
<keyword evidence="7 12" id="KW-0560">Oxidoreductase</keyword>
<keyword evidence="6 12" id="KW-0274">FAD</keyword>
<evidence type="ECO:0000313" key="13">
    <source>
        <dbReference type="EMBL" id="SKB64024.1"/>
    </source>
</evidence>
<keyword evidence="5 12" id="KW-0285">Flavoprotein</keyword>
<dbReference type="AlphaFoldDB" id="A0A1T5CX33"/>
<dbReference type="GO" id="GO:0071949">
    <property type="term" value="F:FAD binding"/>
    <property type="evidence" value="ECO:0007669"/>
    <property type="project" value="TreeGrafter"/>
</dbReference>
<evidence type="ECO:0000256" key="2">
    <source>
        <dbReference type="ARBA" id="ARBA00004777"/>
    </source>
</evidence>
<comment type="cofactor">
    <cofactor evidence="1 12">
        <name>FAD</name>
        <dbReference type="ChEBI" id="CHEBI:57692"/>
    </cofactor>
</comment>
<sequence>MKVIDLIQGSGKTAFSFEILPPLKGNSIQKVYNVIDKLREFDPKYINITSHHSEYIYKTLPDGKMEKVNIRKRPGSVAIASAIQNKYNITAVPHIICKGFTKEETEYALIDLNFLGVYDLLLLRGDIKTLEAADANSKLYHNHATDLQEQINNFNKGIAVDGSTFEANETPFSYGMACYPEKHEEAPNMDSDIHYLKQKVANGADYLVTQMFFDNQKYYDFVERCRAEGIQVPIIPGIKPVVFKNQLTVLPKIFRSDIPEPFASELRKCNTDEEAREVGVEWCINQCKDLVAHGVPSLHFYTMMATDSVYRVAKEIY</sequence>
<keyword evidence="9" id="KW-0486">Methionine biosynthesis</keyword>
<evidence type="ECO:0000256" key="9">
    <source>
        <dbReference type="ARBA" id="ARBA00023167"/>
    </source>
</evidence>
<dbReference type="EC" id="1.5.1.54" evidence="12"/>
<dbReference type="RefSeq" id="WP_068182515.1">
    <property type="nucleotide sequence ID" value="NZ_FUYQ01000015.1"/>
</dbReference>
<dbReference type="NCBIfam" id="TIGR00676">
    <property type="entry name" value="fadh2"/>
    <property type="match status" value="1"/>
</dbReference>
<evidence type="ECO:0000256" key="1">
    <source>
        <dbReference type="ARBA" id="ARBA00001974"/>
    </source>
</evidence>
<gene>
    <name evidence="13" type="ORF">SAMN05660349_02137</name>
</gene>
<dbReference type="InterPro" id="IPR003171">
    <property type="entry name" value="Mehydrof_redctse-like"/>
</dbReference>
<keyword evidence="8" id="KW-0520">NAD</keyword>
<dbReference type="EMBL" id="FUYQ01000015">
    <property type="protein sequence ID" value="SKB64024.1"/>
    <property type="molecule type" value="Genomic_DNA"/>
</dbReference>
<evidence type="ECO:0000256" key="5">
    <source>
        <dbReference type="ARBA" id="ARBA00022630"/>
    </source>
</evidence>
<protein>
    <recommendedName>
        <fullName evidence="12">Methylenetetrahydrofolate reductase</fullName>
        <ecNumber evidence="12">1.5.1.54</ecNumber>
    </recommendedName>
</protein>
<evidence type="ECO:0000256" key="4">
    <source>
        <dbReference type="ARBA" id="ARBA00022605"/>
    </source>
</evidence>
<dbReference type="CDD" id="cd00537">
    <property type="entry name" value="MTHFR"/>
    <property type="match status" value="1"/>
</dbReference>
<evidence type="ECO:0000256" key="6">
    <source>
        <dbReference type="ARBA" id="ARBA00022827"/>
    </source>
</evidence>
<evidence type="ECO:0000256" key="10">
    <source>
        <dbReference type="ARBA" id="ARBA00034478"/>
    </source>
</evidence>
<dbReference type="UniPathway" id="UPA00193"/>
<keyword evidence="4" id="KW-0028">Amino-acid biosynthesis</keyword>
<dbReference type="PANTHER" id="PTHR45754:SF3">
    <property type="entry name" value="METHYLENETETRAHYDROFOLATE REDUCTASE (NADPH)"/>
    <property type="match status" value="1"/>
</dbReference>
<proteinExistence type="inferred from homology"/>
<dbReference type="GO" id="GO:0035999">
    <property type="term" value="P:tetrahydrofolate interconversion"/>
    <property type="evidence" value="ECO:0007669"/>
    <property type="project" value="UniProtKB-UniPathway"/>
</dbReference>
<dbReference type="InterPro" id="IPR004620">
    <property type="entry name" value="MTHF_reductase_bac"/>
</dbReference>